<dbReference type="Proteomes" id="UP000254771">
    <property type="component" value="Unassembled WGS sequence"/>
</dbReference>
<dbReference type="AlphaFoldDB" id="A0A370DBI4"/>
<dbReference type="InterPro" id="IPR050597">
    <property type="entry name" value="Cytochrome_c_Oxidase_Subunit"/>
</dbReference>
<evidence type="ECO:0000256" key="5">
    <source>
        <dbReference type="ARBA" id="ARBA00023004"/>
    </source>
</evidence>
<dbReference type="Gene3D" id="1.10.760.10">
    <property type="entry name" value="Cytochrome c-like domain"/>
    <property type="match status" value="1"/>
</dbReference>
<dbReference type="GO" id="GO:0046872">
    <property type="term" value="F:metal ion binding"/>
    <property type="evidence" value="ECO:0007669"/>
    <property type="project" value="UniProtKB-KW"/>
</dbReference>
<dbReference type="GO" id="GO:0009055">
    <property type="term" value="F:electron transfer activity"/>
    <property type="evidence" value="ECO:0007669"/>
    <property type="project" value="InterPro"/>
</dbReference>
<dbReference type="GO" id="GO:0020037">
    <property type="term" value="F:heme binding"/>
    <property type="evidence" value="ECO:0007669"/>
    <property type="project" value="InterPro"/>
</dbReference>
<accession>A0A370DBI4</accession>
<keyword evidence="1" id="KW-0813">Transport</keyword>
<feature type="domain" description="Cytochrome c" evidence="8">
    <location>
        <begin position="55"/>
        <end position="138"/>
    </location>
</feature>
<name>A0A370DBI4_9GAMM</name>
<gene>
    <name evidence="9" type="ORF">DIZ78_17090</name>
</gene>
<comment type="caution">
    <text evidence="9">The sequence shown here is derived from an EMBL/GenBank/DDBJ whole genome shotgun (WGS) entry which is preliminary data.</text>
</comment>
<dbReference type="Pfam" id="PF00034">
    <property type="entry name" value="Cytochrom_C"/>
    <property type="match status" value="1"/>
</dbReference>
<organism evidence="9 10">
    <name type="scientific">endosymbiont of Escarpia spicata</name>
    <dbReference type="NCBI Taxonomy" id="2200908"/>
    <lineage>
        <taxon>Bacteria</taxon>
        <taxon>Pseudomonadati</taxon>
        <taxon>Pseudomonadota</taxon>
        <taxon>Gammaproteobacteria</taxon>
        <taxon>sulfur-oxidizing symbionts</taxon>
    </lineage>
</organism>
<evidence type="ECO:0000256" key="3">
    <source>
        <dbReference type="ARBA" id="ARBA00022723"/>
    </source>
</evidence>
<evidence type="ECO:0000256" key="7">
    <source>
        <dbReference type="SAM" id="MobiDB-lite"/>
    </source>
</evidence>
<evidence type="ECO:0000256" key="1">
    <source>
        <dbReference type="ARBA" id="ARBA00022448"/>
    </source>
</evidence>
<keyword evidence="2 6" id="KW-0349">Heme</keyword>
<dbReference type="PANTHER" id="PTHR33751:SF9">
    <property type="entry name" value="CYTOCHROME C4"/>
    <property type="match status" value="1"/>
</dbReference>
<dbReference type="InterPro" id="IPR036909">
    <property type="entry name" value="Cyt_c-like_dom_sf"/>
</dbReference>
<dbReference type="PANTHER" id="PTHR33751">
    <property type="entry name" value="CBB3-TYPE CYTOCHROME C OXIDASE SUBUNIT FIXP"/>
    <property type="match status" value="1"/>
</dbReference>
<keyword evidence="10" id="KW-1185">Reference proteome</keyword>
<dbReference type="InterPro" id="IPR009056">
    <property type="entry name" value="Cyt_c-like_dom"/>
</dbReference>
<evidence type="ECO:0000256" key="6">
    <source>
        <dbReference type="PROSITE-ProRule" id="PRU00433"/>
    </source>
</evidence>
<protein>
    <submittedName>
        <fullName evidence="9">Cytochrome C</fullName>
    </submittedName>
</protein>
<reference evidence="9 10" key="1">
    <citation type="journal article" date="2018" name="ISME J.">
        <title>Endosymbiont genomes yield clues of tubeworm success.</title>
        <authorList>
            <person name="Li Y."/>
            <person name="Liles M.R."/>
            <person name="Halanych K.M."/>
        </authorList>
    </citation>
    <scope>NUCLEOTIDE SEQUENCE [LARGE SCALE GENOMIC DNA]</scope>
    <source>
        <strain evidence="9">A1462</strain>
    </source>
</reference>
<keyword evidence="3 6" id="KW-0479">Metal-binding</keyword>
<evidence type="ECO:0000256" key="2">
    <source>
        <dbReference type="ARBA" id="ARBA00022617"/>
    </source>
</evidence>
<evidence type="ECO:0000256" key="4">
    <source>
        <dbReference type="ARBA" id="ARBA00022982"/>
    </source>
</evidence>
<feature type="region of interest" description="Disordered" evidence="7">
    <location>
        <begin position="20"/>
        <end position="58"/>
    </location>
</feature>
<dbReference type="SUPFAM" id="SSF46626">
    <property type="entry name" value="Cytochrome c"/>
    <property type="match status" value="1"/>
</dbReference>
<dbReference type="PROSITE" id="PS51007">
    <property type="entry name" value="CYTC"/>
    <property type="match status" value="1"/>
</dbReference>
<evidence type="ECO:0000313" key="10">
    <source>
        <dbReference type="Proteomes" id="UP000254771"/>
    </source>
</evidence>
<feature type="compositionally biased region" description="Low complexity" evidence="7">
    <location>
        <begin position="24"/>
        <end position="55"/>
    </location>
</feature>
<proteinExistence type="predicted"/>
<sequence length="138" mass="13566">MADDRDDVLSRIKPVGTVAIEGQPAPAAAPAPVAAAPAATTAPAAAPVAAPAPAAGGSEGATLYAAKGCAGCHGADGKTTIMPVYPTLAGQTSAYLVAQMKDIKNGARNNGQSIIMKGIIAGVSDAEIETIADWLSNQ</sequence>
<dbReference type="EMBL" id="QFXE01000021">
    <property type="protein sequence ID" value="RDH82258.1"/>
    <property type="molecule type" value="Genomic_DNA"/>
</dbReference>
<keyword evidence="5 6" id="KW-0408">Iron</keyword>
<keyword evidence="4" id="KW-0249">Electron transport</keyword>
<evidence type="ECO:0000259" key="8">
    <source>
        <dbReference type="PROSITE" id="PS51007"/>
    </source>
</evidence>
<evidence type="ECO:0000313" key="9">
    <source>
        <dbReference type="EMBL" id="RDH82258.1"/>
    </source>
</evidence>